<dbReference type="RefSeq" id="WP_004095922.1">
    <property type="nucleotide sequence ID" value="NZ_AFGF01000102.1"/>
</dbReference>
<proteinExistence type="inferred from homology"/>
<gene>
    <name evidence="6" type="primary">nadK</name>
    <name evidence="7" type="ORF">ALO_11994</name>
</gene>
<comment type="cofactor">
    <cofactor evidence="6">
        <name>a divalent metal cation</name>
        <dbReference type="ChEBI" id="CHEBI:60240"/>
    </cofactor>
</comment>
<comment type="function">
    <text evidence="6">Involved in the regulation of the intracellular balance of NAD and NADP, and is a key enzyme in the biosynthesis of NADP. Catalyzes specifically the phosphorylation on 2'-hydroxyl of the adenosine moiety of NAD to yield NADP.</text>
</comment>
<keyword evidence="3 6" id="KW-0521">NADP</keyword>
<keyword evidence="6" id="KW-0963">Cytoplasm</keyword>
<dbReference type="GO" id="GO:0005737">
    <property type="term" value="C:cytoplasm"/>
    <property type="evidence" value="ECO:0007669"/>
    <property type="project" value="UniProtKB-SubCell"/>
</dbReference>
<dbReference type="PANTHER" id="PTHR20275:SF0">
    <property type="entry name" value="NAD KINASE"/>
    <property type="match status" value="1"/>
</dbReference>
<dbReference type="InterPro" id="IPR016064">
    <property type="entry name" value="NAD/diacylglycerol_kinase_sf"/>
</dbReference>
<sequence length="286" mass="31110">MRIGLFPNTGKPGVEKVLAQIIAHLKEKKIEFFLPEESADRLGMAEYAGSWADIKQAIGIGITLGGDGTILHVARDLAAVGIPVCGINMGHLGFLTTIELSETLAALDRILQGDYWIEERLMLEASVLSDGKIRQVTTALNDVVITHGRISRLIRLNVAINHELVARYPADGLIIATPTGSTGYSLSAGGPIVNSGLEAILITPICPHTLYSRSLLITADETVQVDMAPSQHDITLTIDGQLACELWPEDVITVGKSPFKAKFVRFNDRSFYQTLQRKLRRGDIEG</sequence>
<dbReference type="Proteomes" id="UP000003240">
    <property type="component" value="Unassembled WGS sequence"/>
</dbReference>
<feature type="binding site" evidence="6">
    <location>
        <begin position="141"/>
        <end position="142"/>
    </location>
    <ligand>
        <name>NAD(+)</name>
        <dbReference type="ChEBI" id="CHEBI:57540"/>
    </ligand>
</feature>
<dbReference type="GO" id="GO:0019674">
    <property type="term" value="P:NAD+ metabolic process"/>
    <property type="evidence" value="ECO:0007669"/>
    <property type="project" value="InterPro"/>
</dbReference>
<dbReference type="STRING" id="1009370.ALO_11994"/>
<keyword evidence="1 6" id="KW-0808">Transferase</keyword>
<dbReference type="HAMAP" id="MF_00361">
    <property type="entry name" value="NAD_kinase"/>
    <property type="match status" value="1"/>
</dbReference>
<dbReference type="GO" id="GO:0005524">
    <property type="term" value="F:ATP binding"/>
    <property type="evidence" value="ECO:0007669"/>
    <property type="project" value="UniProtKB-KW"/>
</dbReference>
<comment type="caution">
    <text evidence="6">Lacks conserved residue(s) required for the propagation of feature annotation.</text>
</comment>
<protein>
    <recommendedName>
        <fullName evidence="6">NAD kinase</fullName>
        <ecNumber evidence="6">2.7.1.23</ecNumber>
    </recommendedName>
    <alternativeName>
        <fullName evidence="6">ATP-dependent NAD kinase</fullName>
    </alternativeName>
</protein>
<dbReference type="PANTHER" id="PTHR20275">
    <property type="entry name" value="NAD KINASE"/>
    <property type="match status" value="1"/>
</dbReference>
<feature type="binding site" evidence="6">
    <location>
        <position position="72"/>
    </location>
    <ligand>
        <name>NAD(+)</name>
        <dbReference type="ChEBI" id="CHEBI:57540"/>
    </ligand>
</feature>
<reference evidence="7 8" key="1">
    <citation type="journal article" date="2011" name="EMBO J.">
        <title>Structural diversity of bacterial flagellar motors.</title>
        <authorList>
            <person name="Chen S."/>
            <person name="Beeby M."/>
            <person name="Murphy G.E."/>
            <person name="Leadbetter J.R."/>
            <person name="Hendrixson D.R."/>
            <person name="Briegel A."/>
            <person name="Li Z."/>
            <person name="Shi J."/>
            <person name="Tocheva E.I."/>
            <person name="Muller A."/>
            <person name="Dobro M.J."/>
            <person name="Jensen G.J."/>
        </authorList>
    </citation>
    <scope>NUCLEOTIDE SEQUENCE [LARGE SCALE GENOMIC DNA]</scope>
    <source>
        <strain evidence="7 8">DSM 6540</strain>
    </source>
</reference>
<dbReference type="Gene3D" id="2.60.200.30">
    <property type="entry name" value="Probable inorganic polyphosphate/atp-NAD kinase, domain 2"/>
    <property type="match status" value="1"/>
</dbReference>
<accession>F7NJY9</accession>
<evidence type="ECO:0000256" key="6">
    <source>
        <dbReference type="HAMAP-Rule" id="MF_00361"/>
    </source>
</evidence>
<dbReference type="GO" id="GO:0006741">
    <property type="term" value="P:NADP+ biosynthetic process"/>
    <property type="evidence" value="ECO:0007669"/>
    <property type="project" value="UniProtKB-UniRule"/>
</dbReference>
<feature type="binding site" evidence="6">
    <location>
        <position position="241"/>
    </location>
    <ligand>
        <name>NAD(+)</name>
        <dbReference type="ChEBI" id="CHEBI:57540"/>
    </ligand>
</feature>
<keyword evidence="2 6" id="KW-0418">Kinase</keyword>
<feature type="binding site" evidence="6">
    <location>
        <begin position="182"/>
        <end position="187"/>
    </location>
    <ligand>
        <name>NAD(+)</name>
        <dbReference type="ChEBI" id="CHEBI:57540"/>
    </ligand>
</feature>
<dbReference type="OrthoDB" id="9774737at2"/>
<dbReference type="eggNOG" id="COG0061">
    <property type="taxonomic scope" value="Bacteria"/>
</dbReference>
<comment type="subcellular location">
    <subcellularLocation>
        <location evidence="6">Cytoplasm</location>
    </subcellularLocation>
</comment>
<dbReference type="GO" id="GO:0003951">
    <property type="term" value="F:NAD+ kinase activity"/>
    <property type="evidence" value="ECO:0007669"/>
    <property type="project" value="UniProtKB-UniRule"/>
</dbReference>
<dbReference type="AlphaFoldDB" id="F7NJY9"/>
<dbReference type="InterPro" id="IPR002504">
    <property type="entry name" value="NADK"/>
</dbReference>
<keyword evidence="4 6" id="KW-0520">NAD</keyword>
<evidence type="ECO:0000256" key="4">
    <source>
        <dbReference type="ARBA" id="ARBA00023027"/>
    </source>
</evidence>
<comment type="catalytic activity">
    <reaction evidence="5 6">
        <text>NAD(+) + ATP = ADP + NADP(+) + H(+)</text>
        <dbReference type="Rhea" id="RHEA:18629"/>
        <dbReference type="ChEBI" id="CHEBI:15378"/>
        <dbReference type="ChEBI" id="CHEBI:30616"/>
        <dbReference type="ChEBI" id="CHEBI:57540"/>
        <dbReference type="ChEBI" id="CHEBI:58349"/>
        <dbReference type="ChEBI" id="CHEBI:456216"/>
        <dbReference type="EC" id="2.7.1.23"/>
    </reaction>
</comment>
<dbReference type="InterPro" id="IPR017438">
    <property type="entry name" value="ATP-NAD_kinase_N"/>
</dbReference>
<dbReference type="GO" id="GO:0046872">
    <property type="term" value="F:metal ion binding"/>
    <property type="evidence" value="ECO:0007669"/>
    <property type="project" value="UniProtKB-UniRule"/>
</dbReference>
<dbReference type="SUPFAM" id="SSF111331">
    <property type="entry name" value="NAD kinase/diacylglycerol kinase-like"/>
    <property type="match status" value="1"/>
</dbReference>
<name>F7NJY9_9FIRM</name>
<feature type="binding site" evidence="6">
    <location>
        <begin position="67"/>
        <end position="68"/>
    </location>
    <ligand>
        <name>NAD(+)</name>
        <dbReference type="ChEBI" id="CHEBI:57540"/>
    </ligand>
</feature>
<dbReference type="Pfam" id="PF20143">
    <property type="entry name" value="NAD_kinase_C"/>
    <property type="match status" value="1"/>
</dbReference>
<feature type="active site" description="Proton acceptor" evidence="6">
    <location>
        <position position="67"/>
    </location>
</feature>
<dbReference type="GO" id="GO:0051287">
    <property type="term" value="F:NAD binding"/>
    <property type="evidence" value="ECO:0007669"/>
    <property type="project" value="UniProtKB-ARBA"/>
</dbReference>
<keyword evidence="6" id="KW-0547">Nucleotide-binding</keyword>
<feature type="binding site" evidence="6">
    <location>
        <position position="152"/>
    </location>
    <ligand>
        <name>NAD(+)</name>
        <dbReference type="ChEBI" id="CHEBI:57540"/>
    </ligand>
</feature>
<evidence type="ECO:0000313" key="7">
    <source>
        <dbReference type="EMBL" id="EGO63636.1"/>
    </source>
</evidence>
<evidence type="ECO:0000256" key="5">
    <source>
        <dbReference type="ARBA" id="ARBA00047925"/>
    </source>
</evidence>
<comment type="similarity">
    <text evidence="6">Belongs to the NAD kinase family.</text>
</comment>
<dbReference type="Pfam" id="PF01513">
    <property type="entry name" value="NAD_kinase"/>
    <property type="match status" value="1"/>
</dbReference>
<evidence type="ECO:0000256" key="1">
    <source>
        <dbReference type="ARBA" id="ARBA00022679"/>
    </source>
</evidence>
<dbReference type="EC" id="2.7.1.23" evidence="6"/>
<evidence type="ECO:0000256" key="2">
    <source>
        <dbReference type="ARBA" id="ARBA00022777"/>
    </source>
</evidence>
<dbReference type="EMBL" id="AFGF01000102">
    <property type="protein sequence ID" value="EGO63636.1"/>
    <property type="molecule type" value="Genomic_DNA"/>
</dbReference>
<evidence type="ECO:0000313" key="8">
    <source>
        <dbReference type="Proteomes" id="UP000003240"/>
    </source>
</evidence>
<dbReference type="InterPro" id="IPR017437">
    <property type="entry name" value="ATP-NAD_kinase_PpnK-typ_C"/>
</dbReference>
<feature type="binding site" evidence="6">
    <location>
        <position position="171"/>
    </location>
    <ligand>
        <name>NAD(+)</name>
        <dbReference type="ChEBI" id="CHEBI:57540"/>
    </ligand>
</feature>
<evidence type="ECO:0000256" key="3">
    <source>
        <dbReference type="ARBA" id="ARBA00022857"/>
    </source>
</evidence>
<comment type="caution">
    <text evidence="7">The sequence shown here is derived from an EMBL/GenBank/DDBJ whole genome shotgun (WGS) entry which is preliminary data.</text>
</comment>
<organism evidence="7 8">
    <name type="scientific">Acetonema longum DSM 6540</name>
    <dbReference type="NCBI Taxonomy" id="1009370"/>
    <lineage>
        <taxon>Bacteria</taxon>
        <taxon>Bacillati</taxon>
        <taxon>Bacillota</taxon>
        <taxon>Negativicutes</taxon>
        <taxon>Acetonemataceae</taxon>
        <taxon>Acetonema</taxon>
    </lineage>
</organism>
<keyword evidence="6" id="KW-0067">ATP-binding</keyword>
<keyword evidence="8" id="KW-1185">Reference proteome</keyword>
<dbReference type="Gene3D" id="3.40.50.10330">
    <property type="entry name" value="Probable inorganic polyphosphate/atp-NAD kinase, domain 1"/>
    <property type="match status" value="1"/>
</dbReference>